<dbReference type="Proteomes" id="UP000007799">
    <property type="component" value="Unassembled WGS sequence"/>
</dbReference>
<feature type="region of interest" description="Disordered" evidence="7">
    <location>
        <begin position="1"/>
        <end position="246"/>
    </location>
</feature>
<dbReference type="InterPro" id="IPR040057">
    <property type="entry name" value="Spe-39"/>
</dbReference>
<dbReference type="EMBL" id="GL832977">
    <property type="protein sequence ID" value="EGD77411.1"/>
    <property type="molecule type" value="Genomic_DNA"/>
</dbReference>
<evidence type="ECO:0000256" key="7">
    <source>
        <dbReference type="SAM" id="MobiDB-lite"/>
    </source>
</evidence>
<evidence type="ECO:0000313" key="9">
    <source>
        <dbReference type="Proteomes" id="UP000007799"/>
    </source>
</evidence>
<protein>
    <submittedName>
        <fullName evidence="8">Uncharacterized protein</fullName>
    </submittedName>
</protein>
<feature type="compositionally biased region" description="Basic and acidic residues" evidence="7">
    <location>
        <begin position="152"/>
        <end position="180"/>
    </location>
</feature>
<dbReference type="GO" id="GO:0006886">
    <property type="term" value="P:intracellular protein transport"/>
    <property type="evidence" value="ECO:0007669"/>
    <property type="project" value="TreeGrafter"/>
</dbReference>
<name>F2UJW2_SALR5</name>
<evidence type="ECO:0000256" key="2">
    <source>
        <dbReference type="ARBA" id="ARBA00004541"/>
    </source>
</evidence>
<reference evidence="8" key="1">
    <citation type="submission" date="2009-08" db="EMBL/GenBank/DDBJ databases">
        <title>Annotation of Salpingoeca rosetta.</title>
        <authorList>
            <consortium name="The Broad Institute Genome Sequencing Platform"/>
            <person name="Russ C."/>
            <person name="Cuomo C."/>
            <person name="Burger G."/>
            <person name="Gray M.W."/>
            <person name="Holland P.W.H."/>
            <person name="King N."/>
            <person name="Lang F.B.F."/>
            <person name="Roger A.J."/>
            <person name="Ruiz-Trillo I."/>
            <person name="Young S.K."/>
            <person name="Zeng Q."/>
            <person name="Gargeya S."/>
            <person name="Alvarado L."/>
            <person name="Berlin A."/>
            <person name="Chapman S.B."/>
            <person name="Chen Z."/>
            <person name="Freedman E."/>
            <person name="Gellesch M."/>
            <person name="Goldberg J."/>
            <person name="Griggs A."/>
            <person name="Gujja S."/>
            <person name="Heilman E."/>
            <person name="Heiman D."/>
            <person name="Howarth C."/>
            <person name="Mehta T."/>
            <person name="Neiman D."/>
            <person name="Pearson M."/>
            <person name="Roberts A."/>
            <person name="Saif S."/>
            <person name="Shea T."/>
            <person name="Shenoy N."/>
            <person name="Sisk P."/>
            <person name="Stolte C."/>
            <person name="Sykes S."/>
            <person name="White J."/>
            <person name="Yandava C."/>
            <person name="Haas B."/>
            <person name="Nusbaum C."/>
            <person name="Birren B."/>
        </authorList>
    </citation>
    <scope>NUCLEOTIDE SEQUENCE [LARGE SCALE GENOMIC DNA]</scope>
    <source>
        <strain evidence="8">ATCC 50818</strain>
    </source>
</reference>
<organism evidence="9">
    <name type="scientific">Salpingoeca rosetta (strain ATCC 50818 / BSB-021)</name>
    <dbReference type="NCBI Taxonomy" id="946362"/>
    <lineage>
        <taxon>Eukaryota</taxon>
        <taxon>Choanoflagellata</taxon>
        <taxon>Craspedida</taxon>
        <taxon>Salpingoecidae</taxon>
        <taxon>Salpingoeca</taxon>
    </lineage>
</organism>
<feature type="compositionally biased region" description="Acidic residues" evidence="7">
    <location>
        <begin position="27"/>
        <end position="44"/>
    </location>
</feature>
<dbReference type="AlphaFoldDB" id="F2UJW2"/>
<comment type="subcellular location">
    <subcellularLocation>
        <location evidence="2">Cytoplasmic vesicle</location>
    </subcellularLocation>
    <subcellularLocation>
        <location evidence="1">Early endosome</location>
    </subcellularLocation>
    <subcellularLocation>
        <location evidence="3">Late endosome</location>
    </subcellularLocation>
</comment>
<feature type="compositionally biased region" description="Low complexity" evidence="7">
    <location>
        <begin position="52"/>
        <end position="61"/>
    </location>
</feature>
<evidence type="ECO:0000313" key="8">
    <source>
        <dbReference type="EMBL" id="EGD77411.1"/>
    </source>
</evidence>
<proteinExistence type="predicted"/>
<gene>
    <name evidence="8" type="ORF">PTSG_12742</name>
</gene>
<sequence length="505" mass="55474">MTHQRAQHQKTTTVMSGGRKNPFALDDSGDESEEDEEEEEDEDGVEGRAVGQQQQRQQQQQHSGRPGNPFVVASSSSSASASSSSRRKNPFASESGDEDDEDAGKPGAALRRGGGRLDTQQEEPEQEKANAGVSEAKEEEELQFVAATSKPQARDTQGDMARHDAGGGRSALHTEDREGDMAGMDLGVLMHSSEGDQRDILSDSDQQQEQQEQQEQRRRHGFFDMESSSQLSSPAPAAPDEEDLPTTTAVKAQPLAAARAPALSPAQVRHGTTAQAFQDVTNVSQLRGMLEAVTQENAELKRLLRERDAEARVRRQPRVSARDAFLMLARGQDCSLEAFRPIEEKIRLADMAERMGGGVATTRVAKFLAATLKRTVLVQVLTLRPRLCTHYINHLRVRGDWYTAHEIARACNHHNKTADEVLLRHVYGTADPTTAMERMAAALRELHRHDRSETASLLKQDKHLLAMQVVTLANVHTDTSTEPVVSSTPLRVPIIATSQIAIEPS</sequence>
<keyword evidence="9" id="KW-1185">Reference proteome</keyword>
<dbReference type="PANTHER" id="PTHR13364">
    <property type="entry name" value="DEFECTIVE SPERMATOGENESIS PROTEIN 39"/>
    <property type="match status" value="1"/>
</dbReference>
<evidence type="ECO:0000256" key="5">
    <source>
        <dbReference type="ARBA" id="ARBA00023329"/>
    </source>
</evidence>
<feature type="compositionally biased region" description="Low complexity" evidence="7">
    <location>
        <begin position="73"/>
        <end position="84"/>
    </location>
</feature>
<evidence type="ECO:0000256" key="6">
    <source>
        <dbReference type="SAM" id="Coils"/>
    </source>
</evidence>
<keyword evidence="6" id="KW-0175">Coiled coil</keyword>
<evidence type="ECO:0000256" key="1">
    <source>
        <dbReference type="ARBA" id="ARBA00004412"/>
    </source>
</evidence>
<dbReference type="GO" id="GO:0007034">
    <property type="term" value="P:vacuolar transport"/>
    <property type="evidence" value="ECO:0007669"/>
    <property type="project" value="TreeGrafter"/>
</dbReference>
<keyword evidence="5" id="KW-0968">Cytoplasmic vesicle</keyword>
<accession>F2UJW2</accession>
<feature type="coiled-coil region" evidence="6">
    <location>
        <begin position="283"/>
        <end position="310"/>
    </location>
</feature>
<dbReference type="InParanoid" id="F2UJW2"/>
<dbReference type="GeneID" id="16071313"/>
<evidence type="ECO:0000256" key="3">
    <source>
        <dbReference type="ARBA" id="ARBA00004603"/>
    </source>
</evidence>
<dbReference type="RefSeq" id="XP_004990755.1">
    <property type="nucleotide sequence ID" value="XM_004990698.1"/>
</dbReference>
<dbReference type="GO" id="GO:0005769">
    <property type="term" value="C:early endosome"/>
    <property type="evidence" value="ECO:0007669"/>
    <property type="project" value="UniProtKB-SubCell"/>
</dbReference>
<evidence type="ECO:0000256" key="4">
    <source>
        <dbReference type="ARBA" id="ARBA00022753"/>
    </source>
</evidence>
<keyword evidence="4" id="KW-0967">Endosome</keyword>
<dbReference type="GO" id="GO:0005770">
    <property type="term" value="C:late endosome"/>
    <property type="evidence" value="ECO:0007669"/>
    <property type="project" value="UniProtKB-SubCell"/>
</dbReference>
<dbReference type="KEGG" id="sre:PTSG_12742"/>
<dbReference type="PANTHER" id="PTHR13364:SF6">
    <property type="entry name" value="SPERMATOGENESIS-DEFECTIVE PROTEIN 39 HOMOLOG"/>
    <property type="match status" value="1"/>
</dbReference>